<evidence type="ECO:0000256" key="1">
    <source>
        <dbReference type="SAM" id="MobiDB-lite"/>
    </source>
</evidence>
<name>A0A8J3US76_9ACTN</name>
<comment type="caution">
    <text evidence="2">The sequence shown here is derived from an EMBL/GenBank/DDBJ whole genome shotgun (WGS) entry which is preliminary data.</text>
</comment>
<organism evidence="2 3">
    <name type="scientific">Planotetraspora silvatica</name>
    <dbReference type="NCBI Taxonomy" id="234614"/>
    <lineage>
        <taxon>Bacteria</taxon>
        <taxon>Bacillati</taxon>
        <taxon>Actinomycetota</taxon>
        <taxon>Actinomycetes</taxon>
        <taxon>Streptosporangiales</taxon>
        <taxon>Streptosporangiaceae</taxon>
        <taxon>Planotetraspora</taxon>
    </lineage>
</organism>
<dbReference type="Proteomes" id="UP000644610">
    <property type="component" value="Unassembled WGS sequence"/>
</dbReference>
<proteinExistence type="predicted"/>
<evidence type="ECO:0000313" key="3">
    <source>
        <dbReference type="Proteomes" id="UP000644610"/>
    </source>
</evidence>
<keyword evidence="3" id="KW-1185">Reference proteome</keyword>
<dbReference type="AlphaFoldDB" id="A0A8J3US76"/>
<gene>
    <name evidence="2" type="ORF">Psi02_49650</name>
</gene>
<evidence type="ECO:0000313" key="2">
    <source>
        <dbReference type="EMBL" id="GII48541.1"/>
    </source>
</evidence>
<reference evidence="2" key="1">
    <citation type="submission" date="2021-01" db="EMBL/GenBank/DDBJ databases">
        <title>Whole genome shotgun sequence of Planotetraspora silvatica NBRC 100141.</title>
        <authorList>
            <person name="Komaki H."/>
            <person name="Tamura T."/>
        </authorList>
    </citation>
    <scope>NUCLEOTIDE SEQUENCE</scope>
    <source>
        <strain evidence="2">NBRC 100141</strain>
    </source>
</reference>
<accession>A0A8J3US76</accession>
<feature type="compositionally biased region" description="Basic and acidic residues" evidence="1">
    <location>
        <begin position="25"/>
        <end position="39"/>
    </location>
</feature>
<feature type="compositionally biased region" description="Acidic residues" evidence="1">
    <location>
        <begin position="70"/>
        <end position="85"/>
    </location>
</feature>
<sequence>MAVMSDPEAQHEHHHGPLHGLSELIGEHHDRAVRRHEEEALAEAAEQAGFDLETDIGHPTAQQTPVGYDLETDIGLDNEPPELRR</sequence>
<dbReference type="EMBL" id="BOOQ01000032">
    <property type="protein sequence ID" value="GII48541.1"/>
    <property type="molecule type" value="Genomic_DNA"/>
</dbReference>
<feature type="region of interest" description="Disordered" evidence="1">
    <location>
        <begin position="1"/>
        <end position="85"/>
    </location>
</feature>
<protein>
    <submittedName>
        <fullName evidence="2">Uncharacterized protein</fullName>
    </submittedName>
</protein>